<dbReference type="PANTHER" id="PTHR43022:SF1">
    <property type="entry name" value="PROTEIN SMF"/>
    <property type="match status" value="1"/>
</dbReference>
<evidence type="ECO:0000256" key="2">
    <source>
        <dbReference type="SAM" id="Coils"/>
    </source>
</evidence>
<dbReference type="InterPro" id="IPR041614">
    <property type="entry name" value="DprA_WH"/>
</dbReference>
<evidence type="ECO:0000259" key="3">
    <source>
        <dbReference type="Pfam" id="PF02481"/>
    </source>
</evidence>
<feature type="domain" description="DprA winged helix" evidence="4">
    <location>
        <begin position="290"/>
        <end position="331"/>
    </location>
</feature>
<gene>
    <name evidence="5" type="ORF">CLV27_1023</name>
</gene>
<feature type="coiled-coil region" evidence="2">
    <location>
        <begin position="35"/>
        <end position="62"/>
    </location>
</feature>
<dbReference type="Proteomes" id="UP000295777">
    <property type="component" value="Unassembled WGS sequence"/>
</dbReference>
<evidence type="ECO:0000313" key="5">
    <source>
        <dbReference type="EMBL" id="TCK04590.1"/>
    </source>
</evidence>
<protein>
    <submittedName>
        <fullName evidence="5">DNA processing protein</fullName>
    </submittedName>
</protein>
<dbReference type="AlphaFoldDB" id="A0A4R1GCU7"/>
<dbReference type="RefSeq" id="WP_243644881.1">
    <property type="nucleotide sequence ID" value="NZ_SMFV01000003.1"/>
</dbReference>
<dbReference type="SUPFAM" id="SSF102405">
    <property type="entry name" value="MCP/YpsA-like"/>
    <property type="match status" value="1"/>
</dbReference>
<keyword evidence="2" id="KW-0175">Coiled coil</keyword>
<proteinExistence type="inferred from homology"/>
<reference evidence="5 6" key="1">
    <citation type="submission" date="2019-03" db="EMBL/GenBank/DDBJ databases">
        <title>Genomic Encyclopedia of Archaeal and Bacterial Type Strains, Phase II (KMG-II): from individual species to whole genera.</title>
        <authorList>
            <person name="Goeker M."/>
        </authorList>
    </citation>
    <scope>NUCLEOTIDE SEQUENCE [LARGE SCALE GENOMIC DNA]</scope>
    <source>
        <strain evidence="5 6">DSM 24425</strain>
    </source>
</reference>
<dbReference type="Pfam" id="PF17782">
    <property type="entry name" value="WHD_DprA"/>
    <property type="match status" value="1"/>
</dbReference>
<dbReference type="Gene3D" id="1.10.10.10">
    <property type="entry name" value="Winged helix-like DNA-binding domain superfamily/Winged helix DNA-binding domain"/>
    <property type="match status" value="1"/>
</dbReference>
<evidence type="ECO:0000259" key="4">
    <source>
        <dbReference type="Pfam" id="PF17782"/>
    </source>
</evidence>
<feature type="domain" description="Smf/DprA SLOG" evidence="3">
    <location>
        <begin position="68"/>
        <end position="273"/>
    </location>
</feature>
<dbReference type="PANTHER" id="PTHR43022">
    <property type="entry name" value="PROTEIN SMF"/>
    <property type="match status" value="1"/>
</dbReference>
<accession>A0A4R1GCU7</accession>
<evidence type="ECO:0000313" key="6">
    <source>
        <dbReference type="Proteomes" id="UP000295777"/>
    </source>
</evidence>
<dbReference type="GO" id="GO:0009294">
    <property type="term" value="P:DNA-mediated transformation"/>
    <property type="evidence" value="ECO:0007669"/>
    <property type="project" value="InterPro"/>
</dbReference>
<dbReference type="Gene3D" id="3.40.50.450">
    <property type="match status" value="1"/>
</dbReference>
<dbReference type="InterPro" id="IPR036388">
    <property type="entry name" value="WH-like_DNA-bd_sf"/>
</dbReference>
<comment type="caution">
    <text evidence="5">The sequence shown here is derived from an EMBL/GenBank/DDBJ whole genome shotgun (WGS) entry which is preliminary data.</text>
</comment>
<organism evidence="5 6">
    <name type="scientific">Phorcysia thermohydrogeniphila</name>
    <dbReference type="NCBI Taxonomy" id="936138"/>
    <lineage>
        <taxon>Bacteria</taxon>
        <taxon>Pseudomonadati</taxon>
        <taxon>Aquificota</taxon>
        <taxon>Aquificia</taxon>
        <taxon>Desulfurobacteriales</taxon>
        <taxon>Desulfurobacteriaceae</taxon>
        <taxon>Phorcysia</taxon>
    </lineage>
</organism>
<sequence length="339" mass="37191">MTLMEELLLSLALSFKKGFGGRSYLKLLEKFGSISEGVKEEAIELDEELKEAEKELLKAEKLGVEIVPLCSDRYPSLLKEIQQPPIVLYVAGKLPQNSCVAVVGSRRCSDYGRRTAFRVAKFLSESGICVVSGLAYGIDSSAHKGALAGKGKTVAVLGSGVDVIHPRGNRELAKRIVEEGGALVSEFPLGTLPSKETFPRRNRIVSGLSHAVVVVEARERSGANITVSYALEQGRTVFAVPGNVDSPFSRGTNRLLKEGAIPLLSPEDIFEELPFLKRRTRREIPGKFKELYQLLLSEPMTFDKLAELSGMEITELSMLLVEMEMEGIIRRDGSVYTVC</sequence>
<comment type="similarity">
    <text evidence="1">Belongs to the DprA/Smf family.</text>
</comment>
<keyword evidence="6" id="KW-1185">Reference proteome</keyword>
<name>A0A4R1GCU7_9BACT</name>
<dbReference type="EMBL" id="SMFV01000003">
    <property type="protein sequence ID" value="TCK04590.1"/>
    <property type="molecule type" value="Genomic_DNA"/>
</dbReference>
<dbReference type="InterPro" id="IPR003488">
    <property type="entry name" value="DprA"/>
</dbReference>
<dbReference type="NCBIfam" id="TIGR00732">
    <property type="entry name" value="dprA"/>
    <property type="match status" value="1"/>
</dbReference>
<evidence type="ECO:0000256" key="1">
    <source>
        <dbReference type="ARBA" id="ARBA00006525"/>
    </source>
</evidence>
<dbReference type="Pfam" id="PF02481">
    <property type="entry name" value="DNA_processg_A"/>
    <property type="match status" value="1"/>
</dbReference>
<dbReference type="InterPro" id="IPR057666">
    <property type="entry name" value="DrpA_SLOG"/>
</dbReference>